<dbReference type="InterPro" id="IPR050090">
    <property type="entry name" value="Tyrosine_recombinase_XerCD"/>
</dbReference>
<proteinExistence type="inferred from homology"/>
<protein>
    <submittedName>
        <fullName evidence="5">Site-specific integrase</fullName>
    </submittedName>
</protein>
<gene>
    <name evidence="5" type="ORF">DU428_00590</name>
</gene>
<dbReference type="Gene3D" id="1.10.443.10">
    <property type="entry name" value="Intergrase catalytic core"/>
    <property type="match status" value="1"/>
</dbReference>
<sequence length="447" mass="52096">MKPDYNEPKIYTGGVDINNWSKLTKKEQKTALSKPWYVYYSFRNPETGKLIQQKRIKASANSYKTRKERLAILKPIQRKLADILDAGYNPYLKDNSHVRDNLMGGRKIVVKEEPKPIINDAPKTVEVIRAIPKETLQVKDVAAKEENITIVEAQKLVLDTKEQVLNSNSFPKFKSRINQFYRWLYENGFKETDSIDKINKKIVIQYLNQVLQKTSARTRNNARTDISTFIQTLIDNDVLHNNFVKEINKLTSKAKRNKSYNSTQLRDIKEYMEENDPLLSLFVDFIYYGFLRPIEVCRLKIGDINLIDNKMHVQAKNKLVKEKIIPKILLDKIPDLSSFSPSDYLFTKSQIGGEWEIKEGSKREYFTNRFKKVKQHFGLSVDYSLHSFRHTATTELYKKISKEPNMSPHAVKSKLMLITGHSSMSALESYLRDIDAELPEDFSRFYK</sequence>
<organism evidence="5 6">
    <name type="scientific">Oceanihabitans sediminis</name>
    <dbReference type="NCBI Taxonomy" id="1812012"/>
    <lineage>
        <taxon>Bacteria</taxon>
        <taxon>Pseudomonadati</taxon>
        <taxon>Bacteroidota</taxon>
        <taxon>Flavobacteriia</taxon>
        <taxon>Flavobacteriales</taxon>
        <taxon>Flavobacteriaceae</taxon>
        <taxon>Oceanihabitans</taxon>
    </lineage>
</organism>
<dbReference type="PANTHER" id="PTHR30349:SF41">
    <property type="entry name" value="INTEGRASE_RECOMBINASE PROTEIN MJ0367-RELATED"/>
    <property type="match status" value="1"/>
</dbReference>
<evidence type="ECO:0000313" key="6">
    <source>
        <dbReference type="Proteomes" id="UP000252249"/>
    </source>
</evidence>
<evidence type="ECO:0000256" key="2">
    <source>
        <dbReference type="ARBA" id="ARBA00023125"/>
    </source>
</evidence>
<name>A0A368P7M5_9FLAO</name>
<comment type="similarity">
    <text evidence="1">Belongs to the 'phage' integrase family.</text>
</comment>
<dbReference type="EMBL" id="QPIG01000001">
    <property type="protein sequence ID" value="RCU58887.1"/>
    <property type="molecule type" value="Genomic_DNA"/>
</dbReference>
<dbReference type="Pfam" id="PF00589">
    <property type="entry name" value="Phage_integrase"/>
    <property type="match status" value="1"/>
</dbReference>
<dbReference type="Proteomes" id="UP000252249">
    <property type="component" value="Unassembled WGS sequence"/>
</dbReference>
<dbReference type="SUPFAM" id="SSF56349">
    <property type="entry name" value="DNA breaking-rejoining enzymes"/>
    <property type="match status" value="1"/>
</dbReference>
<keyword evidence="3" id="KW-0233">DNA recombination</keyword>
<dbReference type="PANTHER" id="PTHR30349">
    <property type="entry name" value="PHAGE INTEGRASE-RELATED"/>
    <property type="match status" value="1"/>
</dbReference>
<feature type="domain" description="Tyr recombinase" evidence="4">
    <location>
        <begin position="255"/>
        <end position="443"/>
    </location>
</feature>
<dbReference type="InterPro" id="IPR011010">
    <property type="entry name" value="DNA_brk_join_enz"/>
</dbReference>
<accession>A0A368P7M5</accession>
<evidence type="ECO:0000313" key="5">
    <source>
        <dbReference type="EMBL" id="RCU58887.1"/>
    </source>
</evidence>
<dbReference type="InterPro" id="IPR013762">
    <property type="entry name" value="Integrase-like_cat_sf"/>
</dbReference>
<dbReference type="GO" id="GO:0006310">
    <property type="term" value="P:DNA recombination"/>
    <property type="evidence" value="ECO:0007669"/>
    <property type="project" value="UniProtKB-KW"/>
</dbReference>
<dbReference type="OrthoDB" id="9806835at2"/>
<reference evidence="5 6" key="1">
    <citation type="submission" date="2018-07" db="EMBL/GenBank/DDBJ databases">
        <title>Oceanihabitans testaceum sp. nov., isolated from marine sediment.</title>
        <authorList>
            <person name="Li C.-M."/>
        </authorList>
    </citation>
    <scope>NUCLEOTIDE SEQUENCE [LARGE SCALE GENOMIC DNA]</scope>
    <source>
        <strain evidence="5 6">S9-10</strain>
    </source>
</reference>
<keyword evidence="2" id="KW-0238">DNA-binding</keyword>
<dbReference type="InterPro" id="IPR002104">
    <property type="entry name" value="Integrase_catalytic"/>
</dbReference>
<keyword evidence="6" id="KW-1185">Reference proteome</keyword>
<dbReference type="GO" id="GO:0003677">
    <property type="term" value="F:DNA binding"/>
    <property type="evidence" value="ECO:0007669"/>
    <property type="project" value="UniProtKB-KW"/>
</dbReference>
<dbReference type="PROSITE" id="PS51898">
    <property type="entry name" value="TYR_RECOMBINASE"/>
    <property type="match status" value="1"/>
</dbReference>
<evidence type="ECO:0000256" key="3">
    <source>
        <dbReference type="ARBA" id="ARBA00023172"/>
    </source>
</evidence>
<comment type="caution">
    <text evidence="5">The sequence shown here is derived from an EMBL/GenBank/DDBJ whole genome shotgun (WGS) entry which is preliminary data.</text>
</comment>
<evidence type="ECO:0000259" key="4">
    <source>
        <dbReference type="PROSITE" id="PS51898"/>
    </source>
</evidence>
<dbReference type="CDD" id="cd00397">
    <property type="entry name" value="DNA_BRE_C"/>
    <property type="match status" value="1"/>
</dbReference>
<dbReference type="AlphaFoldDB" id="A0A368P7M5"/>
<dbReference type="InterPro" id="IPR010998">
    <property type="entry name" value="Integrase_recombinase_N"/>
</dbReference>
<evidence type="ECO:0000256" key="1">
    <source>
        <dbReference type="ARBA" id="ARBA00008857"/>
    </source>
</evidence>
<dbReference type="Gene3D" id="1.10.150.130">
    <property type="match status" value="1"/>
</dbReference>
<dbReference type="GO" id="GO:0015074">
    <property type="term" value="P:DNA integration"/>
    <property type="evidence" value="ECO:0007669"/>
    <property type="project" value="InterPro"/>
</dbReference>